<proteinExistence type="predicted"/>
<organism evidence="2 3">
    <name type="scientific">Puccinia coronata f. sp. avenae</name>
    <dbReference type="NCBI Taxonomy" id="200324"/>
    <lineage>
        <taxon>Eukaryota</taxon>
        <taxon>Fungi</taxon>
        <taxon>Dikarya</taxon>
        <taxon>Basidiomycota</taxon>
        <taxon>Pucciniomycotina</taxon>
        <taxon>Pucciniomycetes</taxon>
        <taxon>Pucciniales</taxon>
        <taxon>Pucciniaceae</taxon>
        <taxon>Puccinia</taxon>
    </lineage>
</organism>
<sequence length="102" mass="11010">MSPLATSPLKGLVALLESLAMQPEPWFQDAGLTRTSNNGFWGPQGKDKSLSLPQAAHTKRQPDAPQGVWLTLIRITARPLDGFPMVLALQMWVGARTASNAS</sequence>
<dbReference type="Proteomes" id="UP000235392">
    <property type="component" value="Unassembled WGS sequence"/>
</dbReference>
<reference evidence="2 3" key="1">
    <citation type="submission" date="2017-11" db="EMBL/GenBank/DDBJ databases">
        <title>De novo assembly and phasing of dikaryotic genomes from two isolates of Puccinia coronata f. sp. avenae, the causal agent of oat crown rust.</title>
        <authorList>
            <person name="Miller M.E."/>
            <person name="Zhang Y."/>
            <person name="Omidvar V."/>
            <person name="Sperschneider J."/>
            <person name="Schwessinger B."/>
            <person name="Raley C."/>
            <person name="Palmer J.M."/>
            <person name="Garnica D."/>
            <person name="Upadhyaya N."/>
            <person name="Rathjen J."/>
            <person name="Taylor J.M."/>
            <person name="Park R.F."/>
            <person name="Dodds P.N."/>
            <person name="Hirsch C.D."/>
            <person name="Kianian S.F."/>
            <person name="Figueroa M."/>
        </authorList>
    </citation>
    <scope>NUCLEOTIDE SEQUENCE [LARGE SCALE GENOMIC DNA]</scope>
    <source>
        <strain evidence="2">12SD80</strain>
    </source>
</reference>
<evidence type="ECO:0000256" key="1">
    <source>
        <dbReference type="SAM" id="MobiDB-lite"/>
    </source>
</evidence>
<name>A0A2N5SGX6_9BASI</name>
<evidence type="ECO:0000313" key="3">
    <source>
        <dbReference type="Proteomes" id="UP000235392"/>
    </source>
</evidence>
<dbReference type="AlphaFoldDB" id="A0A2N5SGX6"/>
<gene>
    <name evidence="2" type="ORF">PCASD_26740</name>
</gene>
<protein>
    <submittedName>
        <fullName evidence="2">Uncharacterized protein</fullName>
    </submittedName>
</protein>
<evidence type="ECO:0000313" key="2">
    <source>
        <dbReference type="EMBL" id="PLW12477.1"/>
    </source>
</evidence>
<comment type="caution">
    <text evidence="2">The sequence shown here is derived from an EMBL/GenBank/DDBJ whole genome shotgun (WGS) entry which is preliminary data.</text>
</comment>
<feature type="region of interest" description="Disordered" evidence="1">
    <location>
        <begin position="30"/>
        <end position="61"/>
    </location>
</feature>
<dbReference type="EMBL" id="PGCI01000884">
    <property type="protein sequence ID" value="PLW12477.1"/>
    <property type="molecule type" value="Genomic_DNA"/>
</dbReference>
<accession>A0A2N5SGX6</accession>